<dbReference type="Pfam" id="PF12146">
    <property type="entry name" value="Hydrolase_4"/>
    <property type="match status" value="1"/>
</dbReference>
<dbReference type="InterPro" id="IPR003891">
    <property type="entry name" value="Initiation_fac_eIF4g_MI"/>
</dbReference>
<organism evidence="2 3">
    <name type="scientific">Cryptosporidium xiaoi</name>
    <dbReference type="NCBI Taxonomy" id="659607"/>
    <lineage>
        <taxon>Eukaryota</taxon>
        <taxon>Sar</taxon>
        <taxon>Alveolata</taxon>
        <taxon>Apicomplexa</taxon>
        <taxon>Conoidasida</taxon>
        <taxon>Coccidia</taxon>
        <taxon>Eucoccidiorida</taxon>
        <taxon>Eimeriorina</taxon>
        <taxon>Cryptosporidiidae</taxon>
        <taxon>Cryptosporidium</taxon>
    </lineage>
</organism>
<dbReference type="AlphaFoldDB" id="A0AAV9Y0S0"/>
<dbReference type="PANTHER" id="PTHR42103">
    <property type="entry name" value="ALPHA/BETA-HYDROLASES SUPERFAMILY PROTEIN"/>
    <property type="match status" value="1"/>
</dbReference>
<dbReference type="InterPro" id="IPR029058">
    <property type="entry name" value="AB_hydrolase_fold"/>
</dbReference>
<gene>
    <name evidence="2" type="ORF">RS030_152323</name>
</gene>
<dbReference type="PROSITE" id="PS51366">
    <property type="entry name" value="MI"/>
    <property type="match status" value="1"/>
</dbReference>
<dbReference type="InterPro" id="IPR022742">
    <property type="entry name" value="Hydrolase_4"/>
</dbReference>
<comment type="caution">
    <text evidence="2">The sequence shown here is derived from an EMBL/GenBank/DDBJ whole genome shotgun (WGS) entry which is preliminary data.</text>
</comment>
<dbReference type="Gene3D" id="3.40.50.1820">
    <property type="entry name" value="alpha/beta hydrolase"/>
    <property type="match status" value="1"/>
</dbReference>
<proteinExistence type="predicted"/>
<evidence type="ECO:0000259" key="1">
    <source>
        <dbReference type="PROSITE" id="PS51366"/>
    </source>
</evidence>
<dbReference type="SUPFAM" id="SSF53474">
    <property type="entry name" value="alpha/beta-Hydrolases"/>
    <property type="match status" value="1"/>
</dbReference>
<reference evidence="2 3" key="1">
    <citation type="submission" date="2023-10" db="EMBL/GenBank/DDBJ databases">
        <title>Comparative genomics analysis reveals potential genetic determinants of host preference in Cryptosporidium xiaoi.</title>
        <authorList>
            <person name="Xiao L."/>
            <person name="Li J."/>
        </authorList>
    </citation>
    <scope>NUCLEOTIDE SEQUENCE [LARGE SCALE GENOMIC DNA]</scope>
    <source>
        <strain evidence="2 3">52996</strain>
    </source>
</reference>
<dbReference type="EMBL" id="JAWDEY010000006">
    <property type="protein sequence ID" value="KAK6590516.1"/>
    <property type="molecule type" value="Genomic_DNA"/>
</dbReference>
<evidence type="ECO:0000313" key="2">
    <source>
        <dbReference type="EMBL" id="KAK6590516.1"/>
    </source>
</evidence>
<dbReference type="PANTHER" id="PTHR42103:SF2">
    <property type="entry name" value="AB HYDROLASE-1 DOMAIN-CONTAINING PROTEIN"/>
    <property type="match status" value="1"/>
</dbReference>
<keyword evidence="3" id="KW-1185">Reference proteome</keyword>
<sequence>MEYEIENDEKYIVFLERKLGIGNGSKTQCKNLKRKRINLYNKIEKDEGMGDNFMSLLDNIISGVDEDNLEKKKRIKYRYSENESHLFEDLNSLSSWRNEFTQKIQGLFNRLSEGNMSLIAKDISETLKKTVYAGFHSNKFRNNSIFKLKKDHFNLLENSGNFYVDRLLLIVNVIENDIRELFIRNCIVQPQTTVSLVTVYSAVICSVGIISSTDSFFSELLFLLNKIYNEKLYCLLKMETEGQSQVELYNNKLILRHIIISIISIYRCGFISGKVLESFIFAGIDGYFSFKSYPSFWECYLDNVLTILRCSGFFIKNESNSIYKNIIEKLKPIILNEDNSHKILFENVVLNNLNCFNPHRFKFIVEELSDWMDCSQDQLLLQKLKRRYGLIERQLFTIHNWSNNFPLIKHLQVIKKFKLKNSNLDSLELLSYSNTLIEYSWRTDDFSIKHTHSFNSKDLKIRIRKLSAYYNIECFKDIFNSKQIVEVPETQHRDSQNEKLLNLASKIRLTSDIQKSIFLALMGSEDVYDAIQRITSLNVTKSNVYIESTVNVILLSAFSESTYNHFYFNVLRGLSELPSKVSKKFNKEIIQCFSQQLRLLNKFSVRKTIIFSRLIKDCVFCGLFDLKILKYTAISDLHSFTNSVGLFFTELILGMIHEQRKIGDIRALKEKFSVLNNMPNLKDVLLFVLYKLIIPAFDSEVESNTDFSGISKIDVLRLCKSLYPNSFCIRTKDGEKLSCRSFGVISTKFESRGLNKENIVFVLVHPYGIMGGSSSNMLGLALSLADRGYGSIIFDHRGVRNSTGRKSLFGNSEVTDITSICNDIKEKNGELKVVLVGSSAGATIAGSAVDECENIVGYVGIGYVFGFWPSLLFKQHFNKILSSSKQKLFILGDKDWFTSVDCLNNVMKSCKDPKSIDIIPNVGHFELESPYYDDLICQKIDNFVRSSILRKN</sequence>
<name>A0AAV9Y0S0_9CRYT</name>
<dbReference type="Proteomes" id="UP001311799">
    <property type="component" value="Unassembled WGS sequence"/>
</dbReference>
<feature type="domain" description="MI" evidence="1">
    <location>
        <begin position="512"/>
        <end position="634"/>
    </location>
</feature>
<evidence type="ECO:0000313" key="3">
    <source>
        <dbReference type="Proteomes" id="UP001311799"/>
    </source>
</evidence>
<accession>A0AAV9Y0S0</accession>
<protein>
    <recommendedName>
        <fullName evidence="1">MI domain-containing protein</fullName>
    </recommendedName>
</protein>